<reference evidence="1" key="2">
    <citation type="submission" date="2018-04" db="EMBL/GenBank/DDBJ databases">
        <title>OnivRS2 (Oryza nivara Reference Sequence Version 2).</title>
        <authorList>
            <person name="Zhang J."/>
            <person name="Kudrna D."/>
            <person name="Lee S."/>
            <person name="Talag J."/>
            <person name="Rajasekar S."/>
            <person name="Welchert J."/>
            <person name="Hsing Y.-I."/>
            <person name="Wing R.A."/>
        </authorList>
    </citation>
    <scope>NUCLEOTIDE SEQUENCE [LARGE SCALE GENOMIC DNA]</scope>
    <source>
        <strain evidence="1">SL10</strain>
    </source>
</reference>
<name>A0A0E0GHZ6_ORYNI</name>
<dbReference type="Gramene" id="ONIVA03G06650.4">
    <property type="protein sequence ID" value="ONIVA03G06650.4"/>
    <property type="gene ID" value="ONIVA03G06650"/>
</dbReference>
<reference evidence="1" key="1">
    <citation type="submission" date="2015-04" db="UniProtKB">
        <authorList>
            <consortium name="EnsemblPlants"/>
        </authorList>
    </citation>
    <scope>IDENTIFICATION</scope>
    <source>
        <strain evidence="1">SL10</strain>
    </source>
</reference>
<proteinExistence type="predicted"/>
<protein>
    <submittedName>
        <fullName evidence="1">Uncharacterized protein</fullName>
    </submittedName>
</protein>
<dbReference type="AlphaFoldDB" id="A0A0E0GHZ6"/>
<organism evidence="1">
    <name type="scientific">Oryza nivara</name>
    <name type="common">Indian wild rice</name>
    <name type="synonym">Oryza sativa f. spontanea</name>
    <dbReference type="NCBI Taxonomy" id="4536"/>
    <lineage>
        <taxon>Eukaryota</taxon>
        <taxon>Viridiplantae</taxon>
        <taxon>Streptophyta</taxon>
        <taxon>Embryophyta</taxon>
        <taxon>Tracheophyta</taxon>
        <taxon>Spermatophyta</taxon>
        <taxon>Magnoliopsida</taxon>
        <taxon>Liliopsida</taxon>
        <taxon>Poales</taxon>
        <taxon>Poaceae</taxon>
        <taxon>BOP clade</taxon>
        <taxon>Oryzoideae</taxon>
        <taxon>Oryzeae</taxon>
        <taxon>Oryzinae</taxon>
        <taxon>Oryza</taxon>
    </lineage>
</organism>
<dbReference type="EnsemblPlants" id="ONIVA03G06650.4">
    <property type="protein sequence ID" value="ONIVA03G06650.4"/>
    <property type="gene ID" value="ONIVA03G06650"/>
</dbReference>
<sequence>MSYLKHYPFSEKRSRSWRGTKILAPW</sequence>
<dbReference type="Proteomes" id="UP000006591">
    <property type="component" value="Chromosome 3"/>
</dbReference>
<evidence type="ECO:0000313" key="2">
    <source>
        <dbReference type="Proteomes" id="UP000006591"/>
    </source>
</evidence>
<dbReference type="HOGENOM" id="CLU_3417657_0_0_1"/>
<keyword evidence="2" id="KW-1185">Reference proteome</keyword>
<accession>A0A0E0GHZ6</accession>
<evidence type="ECO:0000313" key="1">
    <source>
        <dbReference type="EnsemblPlants" id="ONIVA03G06650.4"/>
    </source>
</evidence>